<sequence length="77" mass="8470">MKEHQAGRTDQRTPSSSPVRDSSTWEDHQGHVSALRQPKDPLIDFKLRVRMHVPARVVLGLLGVIGAGAGVAAWPHR</sequence>
<organism evidence="3 4">
    <name type="scientific">Streptacidiphilus cavernicola</name>
    <dbReference type="NCBI Taxonomy" id="3342716"/>
    <lineage>
        <taxon>Bacteria</taxon>
        <taxon>Bacillati</taxon>
        <taxon>Actinomycetota</taxon>
        <taxon>Actinomycetes</taxon>
        <taxon>Kitasatosporales</taxon>
        <taxon>Streptomycetaceae</taxon>
        <taxon>Streptacidiphilus</taxon>
    </lineage>
</organism>
<keyword evidence="2" id="KW-1133">Transmembrane helix</keyword>
<reference evidence="3 4" key="1">
    <citation type="submission" date="2024-09" db="EMBL/GenBank/DDBJ databases">
        <authorList>
            <person name="Lee S.D."/>
        </authorList>
    </citation>
    <scope>NUCLEOTIDE SEQUENCE [LARGE SCALE GENOMIC DNA]</scope>
    <source>
        <strain evidence="3 4">N1-5</strain>
    </source>
</reference>
<dbReference type="EMBL" id="JBHEZZ010000023">
    <property type="protein sequence ID" value="MFC1405761.1"/>
    <property type="molecule type" value="Genomic_DNA"/>
</dbReference>
<feature type="region of interest" description="Disordered" evidence="1">
    <location>
        <begin position="1"/>
        <end position="33"/>
    </location>
</feature>
<feature type="compositionally biased region" description="Basic and acidic residues" evidence="1">
    <location>
        <begin position="1"/>
        <end position="11"/>
    </location>
</feature>
<proteinExistence type="predicted"/>
<keyword evidence="2" id="KW-0812">Transmembrane</keyword>
<gene>
    <name evidence="3" type="ORF">ACEZDJ_31175</name>
</gene>
<evidence type="ECO:0000256" key="1">
    <source>
        <dbReference type="SAM" id="MobiDB-lite"/>
    </source>
</evidence>
<keyword evidence="4" id="KW-1185">Reference proteome</keyword>
<evidence type="ECO:0000256" key="2">
    <source>
        <dbReference type="SAM" id="Phobius"/>
    </source>
</evidence>
<dbReference type="RefSeq" id="WP_157624075.1">
    <property type="nucleotide sequence ID" value="NZ_JBHEZZ010000023.1"/>
</dbReference>
<protein>
    <submittedName>
        <fullName evidence="3">Uncharacterized protein</fullName>
    </submittedName>
</protein>
<keyword evidence="2" id="KW-0472">Membrane</keyword>
<dbReference type="Proteomes" id="UP001592528">
    <property type="component" value="Unassembled WGS sequence"/>
</dbReference>
<feature type="compositionally biased region" description="Polar residues" evidence="1">
    <location>
        <begin position="12"/>
        <end position="22"/>
    </location>
</feature>
<feature type="transmembrane region" description="Helical" evidence="2">
    <location>
        <begin position="53"/>
        <end position="74"/>
    </location>
</feature>
<evidence type="ECO:0000313" key="3">
    <source>
        <dbReference type="EMBL" id="MFC1405761.1"/>
    </source>
</evidence>
<comment type="caution">
    <text evidence="3">The sequence shown here is derived from an EMBL/GenBank/DDBJ whole genome shotgun (WGS) entry which is preliminary data.</text>
</comment>
<accession>A0ABV6UWD0</accession>
<evidence type="ECO:0000313" key="4">
    <source>
        <dbReference type="Proteomes" id="UP001592528"/>
    </source>
</evidence>
<name>A0ABV6UWD0_9ACTN</name>